<evidence type="ECO:0000256" key="1">
    <source>
        <dbReference type="ARBA" id="ARBA00004651"/>
    </source>
</evidence>
<dbReference type="GO" id="GO:0033214">
    <property type="term" value="P:siderophore-iron import into cell"/>
    <property type="evidence" value="ECO:0007669"/>
    <property type="project" value="TreeGrafter"/>
</dbReference>
<keyword evidence="3" id="KW-0813">Transport</keyword>
<protein>
    <recommendedName>
        <fullName evidence="11">Enterobactin ABC transporter permease</fullName>
    </recommendedName>
</protein>
<organism evidence="9 10">
    <name type="scientific">Rothia kristinae</name>
    <dbReference type="NCBI Taxonomy" id="37923"/>
    <lineage>
        <taxon>Bacteria</taxon>
        <taxon>Bacillati</taxon>
        <taxon>Actinomycetota</taxon>
        <taxon>Actinomycetes</taxon>
        <taxon>Micrococcales</taxon>
        <taxon>Micrococcaceae</taxon>
        <taxon>Rothia</taxon>
    </lineage>
</organism>
<evidence type="ECO:0000256" key="5">
    <source>
        <dbReference type="ARBA" id="ARBA00022692"/>
    </source>
</evidence>
<comment type="similarity">
    <text evidence="2">Belongs to the binding-protein-dependent transport system permease family. FecCD subfamily.</text>
</comment>
<feature type="transmembrane region" description="Helical" evidence="8">
    <location>
        <begin position="116"/>
        <end position="137"/>
    </location>
</feature>
<dbReference type="InterPro" id="IPR037294">
    <property type="entry name" value="ABC_BtuC-like"/>
</dbReference>
<keyword evidence="6 8" id="KW-1133">Transmembrane helix</keyword>
<keyword evidence="7 8" id="KW-0472">Membrane</keyword>
<dbReference type="PANTHER" id="PTHR30472:SF24">
    <property type="entry name" value="FERRIC ENTEROBACTIN TRANSPORT SYSTEM PERMEASE PROTEIN FEPG"/>
    <property type="match status" value="1"/>
</dbReference>
<evidence type="ECO:0000256" key="8">
    <source>
        <dbReference type="SAM" id="Phobius"/>
    </source>
</evidence>
<feature type="transmembrane region" description="Helical" evidence="8">
    <location>
        <begin position="56"/>
        <end position="77"/>
    </location>
</feature>
<proteinExistence type="inferred from homology"/>
<dbReference type="SUPFAM" id="SSF81345">
    <property type="entry name" value="ABC transporter involved in vitamin B12 uptake, BtuC"/>
    <property type="match status" value="1"/>
</dbReference>
<name>A0A199NS26_9MICC</name>
<evidence type="ECO:0000256" key="6">
    <source>
        <dbReference type="ARBA" id="ARBA00022989"/>
    </source>
</evidence>
<evidence type="ECO:0000313" key="9">
    <source>
        <dbReference type="EMBL" id="OAX51620.1"/>
    </source>
</evidence>
<gene>
    <name evidence="9" type="ORF">AN277_0207810</name>
</gene>
<keyword evidence="10" id="KW-1185">Reference proteome</keyword>
<feature type="transmembrane region" description="Helical" evidence="8">
    <location>
        <begin position="30"/>
        <end position="49"/>
    </location>
</feature>
<feature type="transmembrane region" description="Helical" evidence="8">
    <location>
        <begin position="89"/>
        <end position="109"/>
    </location>
</feature>
<evidence type="ECO:0000256" key="2">
    <source>
        <dbReference type="ARBA" id="ARBA00007935"/>
    </source>
</evidence>
<reference evidence="9" key="1">
    <citation type="submission" date="2016-06" db="EMBL/GenBank/DDBJ databases">
        <title>Identification of putative biosynthetic pathways for the production of bioactive secondary metabolites by the marine actinomycete Kocuria kristinae RUTW2-3.</title>
        <authorList>
            <person name="Waterworth S.C."/>
            <person name="Walmsley T.A."/>
            <person name="Matongo T."/>
            <person name="Davies-Coleman M.T."/>
            <person name="Dorrington R.A."/>
        </authorList>
    </citation>
    <scope>NUCLEOTIDE SEQUENCE [LARGE SCALE GENOMIC DNA]</scope>
    <source>
        <strain evidence="9">RUTW2-3</strain>
    </source>
</reference>
<accession>A0A199NS26</accession>
<dbReference type="Gene3D" id="1.10.3470.10">
    <property type="entry name" value="ABC transporter involved in vitamin B12 uptake, BtuC"/>
    <property type="match status" value="1"/>
</dbReference>
<dbReference type="GO" id="GO:0005886">
    <property type="term" value="C:plasma membrane"/>
    <property type="evidence" value="ECO:0007669"/>
    <property type="project" value="UniProtKB-SubCell"/>
</dbReference>
<evidence type="ECO:0008006" key="11">
    <source>
        <dbReference type="Google" id="ProtNLM"/>
    </source>
</evidence>
<feature type="transmembrane region" description="Helical" evidence="8">
    <location>
        <begin position="276"/>
        <end position="300"/>
    </location>
</feature>
<feature type="transmembrane region" description="Helical" evidence="8">
    <location>
        <begin position="149"/>
        <end position="168"/>
    </location>
</feature>
<feature type="transmembrane region" description="Helical" evidence="8">
    <location>
        <begin position="236"/>
        <end position="264"/>
    </location>
</feature>
<keyword evidence="4" id="KW-1003">Cell membrane</keyword>
<dbReference type="PANTHER" id="PTHR30472">
    <property type="entry name" value="FERRIC ENTEROBACTIN TRANSPORT SYSTEM PERMEASE PROTEIN"/>
    <property type="match status" value="1"/>
</dbReference>
<evidence type="ECO:0000313" key="10">
    <source>
        <dbReference type="Proteomes" id="UP000053171"/>
    </source>
</evidence>
<evidence type="ECO:0000256" key="3">
    <source>
        <dbReference type="ARBA" id="ARBA00022448"/>
    </source>
</evidence>
<dbReference type="EMBL" id="LJBJ02000015">
    <property type="protein sequence ID" value="OAX51620.1"/>
    <property type="molecule type" value="Genomic_DNA"/>
</dbReference>
<keyword evidence="5 8" id="KW-0812">Transmembrane</keyword>
<dbReference type="InterPro" id="IPR000522">
    <property type="entry name" value="ABC_transptr_permease_BtuC"/>
</dbReference>
<feature type="transmembrane region" description="Helical" evidence="8">
    <location>
        <begin position="195"/>
        <end position="216"/>
    </location>
</feature>
<evidence type="ECO:0000256" key="7">
    <source>
        <dbReference type="ARBA" id="ARBA00023136"/>
    </source>
</evidence>
<comment type="subcellular location">
    <subcellularLocation>
        <location evidence="1">Cell membrane</location>
        <topology evidence="1">Multi-pass membrane protein</topology>
    </subcellularLocation>
</comment>
<dbReference type="Pfam" id="PF01032">
    <property type="entry name" value="FecCD"/>
    <property type="match status" value="1"/>
</dbReference>
<dbReference type="CDD" id="cd06550">
    <property type="entry name" value="TM_ABC_iron-siderophores_like"/>
    <property type="match status" value="1"/>
</dbReference>
<sequence>MLAVLGLTLLGAMAVRVLLGTYTVTIPDFLTILGGGTVDAAPAASFIVMEDKLPHAVLGALAGLAFGTAGAVFQLLLRNPLASPDVIGISASASLGAIASAAFFGAAGLGLAAGGLIGAGLAAVAVFLLSVSGRAASGPGAGEAVGGRFILTGLGISVLAIAVTNYLLSRMSVYQAADAAIWLTGSLGASSWQRIGLTGAALIALLPLLALLSRPLHAMAVGEELAAGLGVPVTAVRWLGIGLATALAAVAVSMTGPIAFVAFVSGPVARRLVGGGHTLVGSALVGAILVVLADFTAANLIPGGRLPVGVITGLIGAPVLLWLVAGEHKERT</sequence>
<dbReference type="AlphaFoldDB" id="A0A199NS26"/>
<dbReference type="GO" id="GO:0022857">
    <property type="term" value="F:transmembrane transporter activity"/>
    <property type="evidence" value="ECO:0007669"/>
    <property type="project" value="InterPro"/>
</dbReference>
<comment type="caution">
    <text evidence="9">The sequence shown here is derived from an EMBL/GenBank/DDBJ whole genome shotgun (WGS) entry which is preliminary data.</text>
</comment>
<evidence type="ECO:0000256" key="4">
    <source>
        <dbReference type="ARBA" id="ARBA00022475"/>
    </source>
</evidence>
<feature type="transmembrane region" description="Helical" evidence="8">
    <location>
        <begin position="306"/>
        <end position="325"/>
    </location>
</feature>
<dbReference type="Proteomes" id="UP000053171">
    <property type="component" value="Unassembled WGS sequence"/>
</dbReference>